<evidence type="ECO:0000256" key="1">
    <source>
        <dbReference type="ARBA" id="ARBA00023015"/>
    </source>
</evidence>
<gene>
    <name evidence="6" type="ORF">DDK22_02700</name>
</gene>
<dbReference type="EMBL" id="QDHA01000006">
    <property type="protein sequence ID" value="RCJ10149.1"/>
    <property type="molecule type" value="Genomic_DNA"/>
</dbReference>
<evidence type="ECO:0000313" key="7">
    <source>
        <dbReference type="Proteomes" id="UP000253501"/>
    </source>
</evidence>
<feature type="DNA-binding region" description="H-T-H motif" evidence="4">
    <location>
        <begin position="49"/>
        <end position="68"/>
    </location>
</feature>
<dbReference type="Pfam" id="PF00440">
    <property type="entry name" value="TetR_N"/>
    <property type="match status" value="1"/>
</dbReference>
<dbReference type="InterPro" id="IPR009057">
    <property type="entry name" value="Homeodomain-like_sf"/>
</dbReference>
<keyword evidence="3" id="KW-0804">Transcription</keyword>
<dbReference type="Gene3D" id="1.10.10.60">
    <property type="entry name" value="Homeodomain-like"/>
    <property type="match status" value="1"/>
</dbReference>
<evidence type="ECO:0000313" key="6">
    <source>
        <dbReference type="EMBL" id="RCJ10149.1"/>
    </source>
</evidence>
<dbReference type="PANTHER" id="PTHR47506:SF7">
    <property type="entry name" value="TRANSCRIPTIONAL REGULATORY PROTEIN"/>
    <property type="match status" value="1"/>
</dbReference>
<accession>A0A367PQD1</accession>
<keyword evidence="2 4" id="KW-0238">DNA-binding</keyword>
<evidence type="ECO:0000256" key="3">
    <source>
        <dbReference type="ARBA" id="ARBA00023163"/>
    </source>
</evidence>
<protein>
    <submittedName>
        <fullName evidence="6">TetR/AcrR family transcriptional regulator</fullName>
    </submittedName>
</protein>
<dbReference type="AlphaFoldDB" id="A0A367PQD1"/>
<comment type="caution">
    <text evidence="6">The sequence shown here is derived from an EMBL/GenBank/DDBJ whole genome shotgun (WGS) entry which is preliminary data.</text>
</comment>
<dbReference type="SUPFAM" id="SSF48498">
    <property type="entry name" value="Tetracyclin repressor-like, C-terminal domain"/>
    <property type="match status" value="1"/>
</dbReference>
<dbReference type="GO" id="GO:0003677">
    <property type="term" value="F:DNA binding"/>
    <property type="evidence" value="ECO:0007669"/>
    <property type="project" value="UniProtKB-UniRule"/>
</dbReference>
<evidence type="ECO:0000259" key="5">
    <source>
        <dbReference type="PROSITE" id="PS50977"/>
    </source>
</evidence>
<feature type="domain" description="HTH tetR-type" evidence="5">
    <location>
        <begin position="26"/>
        <end position="86"/>
    </location>
</feature>
<evidence type="ECO:0000256" key="4">
    <source>
        <dbReference type="PROSITE-ProRule" id="PRU00335"/>
    </source>
</evidence>
<evidence type="ECO:0000256" key="2">
    <source>
        <dbReference type="ARBA" id="ARBA00023125"/>
    </source>
</evidence>
<dbReference type="PROSITE" id="PS50977">
    <property type="entry name" value="HTH_TETR_2"/>
    <property type="match status" value="1"/>
</dbReference>
<organism evidence="6 7">
    <name type="scientific">Cupriavidus necator</name>
    <name type="common">Alcaligenes eutrophus</name>
    <name type="synonym">Ralstonia eutropha</name>
    <dbReference type="NCBI Taxonomy" id="106590"/>
    <lineage>
        <taxon>Bacteria</taxon>
        <taxon>Pseudomonadati</taxon>
        <taxon>Pseudomonadota</taxon>
        <taxon>Betaproteobacteria</taxon>
        <taxon>Burkholderiales</taxon>
        <taxon>Burkholderiaceae</taxon>
        <taxon>Cupriavidus</taxon>
    </lineage>
</organism>
<dbReference type="InterPro" id="IPR036271">
    <property type="entry name" value="Tet_transcr_reg_TetR-rel_C_sf"/>
</dbReference>
<keyword evidence="1" id="KW-0805">Transcription regulation</keyword>
<dbReference type="Gene3D" id="1.10.357.10">
    <property type="entry name" value="Tetracycline Repressor, domain 2"/>
    <property type="match status" value="1"/>
</dbReference>
<dbReference type="PANTHER" id="PTHR47506">
    <property type="entry name" value="TRANSCRIPTIONAL REGULATORY PROTEIN"/>
    <property type="match status" value="1"/>
</dbReference>
<name>A0A367PQD1_CUPNE</name>
<dbReference type="Proteomes" id="UP000253501">
    <property type="component" value="Unassembled WGS sequence"/>
</dbReference>
<sequence length="200" mass="21642">MLYIAETHTPDSSCHLIMRYSLDQKAETHKHIVKAASTQFRKHGVNGIGVAQLMKSAGLTHGGFYAHFESKDALVAEAIDAAFDQTMELLQEATSVASPRQRRQAVVQAYVNKRHRDHPGSGCAIAALGADVSRLDVKTRRRFEARVTSLIEAIAGGDDETARKDAIVTLAAMVGGMVLARSVRSEALSTEILDALQTSL</sequence>
<proteinExistence type="predicted"/>
<dbReference type="InterPro" id="IPR001647">
    <property type="entry name" value="HTH_TetR"/>
</dbReference>
<dbReference type="PRINTS" id="PR00455">
    <property type="entry name" value="HTHTETR"/>
</dbReference>
<dbReference type="SUPFAM" id="SSF46689">
    <property type="entry name" value="Homeodomain-like"/>
    <property type="match status" value="1"/>
</dbReference>
<reference evidence="6 7" key="1">
    <citation type="submission" date="2018-04" db="EMBL/GenBank/DDBJ databases">
        <title>Cupriavidus necator CR12 genome sequencing and assembly.</title>
        <authorList>
            <person name="Ben Fekih I."/>
            <person name="Mazhar H.S."/>
            <person name="Bello S.K."/>
            <person name="Rensing C."/>
        </authorList>
    </citation>
    <scope>NUCLEOTIDE SEQUENCE [LARGE SCALE GENOMIC DNA]</scope>
    <source>
        <strain evidence="6 7">CR12</strain>
    </source>
</reference>